<keyword evidence="3" id="KW-1185">Reference proteome</keyword>
<dbReference type="EMBL" id="BOOU01000012">
    <property type="protein sequence ID" value="GII75835.1"/>
    <property type="molecule type" value="Genomic_DNA"/>
</dbReference>
<dbReference type="InterPro" id="IPR051049">
    <property type="entry name" value="Dienelactone_hydrolase-like"/>
</dbReference>
<dbReference type="Pfam" id="PF01738">
    <property type="entry name" value="DLH"/>
    <property type="match status" value="1"/>
</dbReference>
<name>A0A919QZU4_9ACTN</name>
<evidence type="ECO:0000259" key="1">
    <source>
        <dbReference type="Pfam" id="PF01738"/>
    </source>
</evidence>
<dbReference type="Proteomes" id="UP000655287">
    <property type="component" value="Unassembled WGS sequence"/>
</dbReference>
<accession>A0A919QZU4</accession>
<organism evidence="2 3">
    <name type="scientific">Sphaerisporangium rufum</name>
    <dbReference type="NCBI Taxonomy" id="1381558"/>
    <lineage>
        <taxon>Bacteria</taxon>
        <taxon>Bacillati</taxon>
        <taxon>Actinomycetota</taxon>
        <taxon>Actinomycetes</taxon>
        <taxon>Streptosporangiales</taxon>
        <taxon>Streptosporangiaceae</taxon>
        <taxon>Sphaerisporangium</taxon>
    </lineage>
</organism>
<evidence type="ECO:0000313" key="3">
    <source>
        <dbReference type="Proteomes" id="UP000655287"/>
    </source>
</evidence>
<dbReference type="InterPro" id="IPR029058">
    <property type="entry name" value="AB_hydrolase_fold"/>
</dbReference>
<dbReference type="InterPro" id="IPR002925">
    <property type="entry name" value="Dienelactn_hydro"/>
</dbReference>
<protein>
    <submittedName>
        <fullName evidence="2">Carboxymethylenebutenolidase</fullName>
    </submittedName>
</protein>
<dbReference type="AlphaFoldDB" id="A0A919QZU4"/>
<reference evidence="2" key="1">
    <citation type="submission" date="2021-01" db="EMBL/GenBank/DDBJ databases">
        <title>Whole genome shotgun sequence of Sphaerisporangium rufum NBRC 109079.</title>
        <authorList>
            <person name="Komaki H."/>
            <person name="Tamura T."/>
        </authorList>
    </citation>
    <scope>NUCLEOTIDE SEQUENCE</scope>
    <source>
        <strain evidence="2">NBRC 109079</strain>
    </source>
</reference>
<sequence>MRQRQETVTVPDGGFPLHLWIPERGSGPGLLLLQEIFGISSYIRKVAEDLAGRGYVVGAPDLFWRISPGWAADHDDEGLARSLELVQRFDFATGVADTAAAFDVLAGLPEVTGGAGALGFCLGGSLAYELAARAPVAAAVSFYGSSVPDTLGLLDRISAPVQFQFGGKDPYIPREQVARLEEAVAGRPNLEVHVQEEAGHAFHNFEAPAFHHPEAARAGWRLATGFLARHLPAGS</sequence>
<feature type="domain" description="Dienelactone hydrolase" evidence="1">
    <location>
        <begin position="21"/>
        <end position="230"/>
    </location>
</feature>
<dbReference type="SUPFAM" id="SSF53474">
    <property type="entry name" value="alpha/beta-Hydrolases"/>
    <property type="match status" value="1"/>
</dbReference>
<dbReference type="Gene3D" id="3.40.50.1820">
    <property type="entry name" value="alpha/beta hydrolase"/>
    <property type="match status" value="1"/>
</dbReference>
<dbReference type="PANTHER" id="PTHR46623">
    <property type="entry name" value="CARBOXYMETHYLENEBUTENOLIDASE-RELATED"/>
    <property type="match status" value="1"/>
</dbReference>
<evidence type="ECO:0000313" key="2">
    <source>
        <dbReference type="EMBL" id="GII75835.1"/>
    </source>
</evidence>
<gene>
    <name evidence="2" type="ORF">Sru01_08170</name>
</gene>
<comment type="caution">
    <text evidence="2">The sequence shown here is derived from an EMBL/GenBank/DDBJ whole genome shotgun (WGS) entry which is preliminary data.</text>
</comment>
<dbReference type="PANTHER" id="PTHR46623:SF6">
    <property type="entry name" value="ALPHA_BETA-HYDROLASES SUPERFAMILY PROTEIN"/>
    <property type="match status" value="1"/>
</dbReference>
<dbReference type="RefSeq" id="WP_203982480.1">
    <property type="nucleotide sequence ID" value="NZ_BOOU01000012.1"/>
</dbReference>
<proteinExistence type="predicted"/>
<dbReference type="GO" id="GO:0016787">
    <property type="term" value="F:hydrolase activity"/>
    <property type="evidence" value="ECO:0007669"/>
    <property type="project" value="InterPro"/>
</dbReference>